<keyword evidence="1" id="KW-0474">Menaquinone biosynthesis</keyword>
<evidence type="ECO:0000313" key="3">
    <source>
        <dbReference type="EMBL" id="KKK69943.1"/>
    </source>
</evidence>
<gene>
    <name evidence="3" type="ORF">LCGC14_2928990</name>
</gene>
<dbReference type="GO" id="GO:0016829">
    <property type="term" value="F:lyase activity"/>
    <property type="evidence" value="ECO:0007669"/>
    <property type="project" value="UniProtKB-KW"/>
</dbReference>
<protein>
    <recommendedName>
        <fullName evidence="4">Chorismate dehydratase</fullName>
    </recommendedName>
</protein>
<dbReference type="PANTHER" id="PTHR37690:SF1">
    <property type="entry name" value="CHORISMATE DEHYDRATASE"/>
    <property type="match status" value="1"/>
</dbReference>
<keyword evidence="2" id="KW-0456">Lyase</keyword>
<dbReference type="Pfam" id="PF02621">
    <property type="entry name" value="VitK2_biosynth"/>
    <property type="match status" value="1"/>
</dbReference>
<evidence type="ECO:0008006" key="4">
    <source>
        <dbReference type="Google" id="ProtNLM"/>
    </source>
</evidence>
<dbReference type="InterPro" id="IPR030868">
    <property type="entry name" value="MqnA"/>
</dbReference>
<sequence length="224" mass="25156">GRLDVALVPSIEYFRNPDWTIVSDACVACDGPVRSVKLYGRVPIEQIRTLALDEGSRTSAALVRILLKERFGLEPQLCPLPIGTSLEDSQVDAAMLIGDRAMLPMRDRYEFVWDLGQQWSRWTGLPFVFAMWIARSGVDLQGIDEALTAARDEGVARLAEIARHEAPGLGLSEDECLCYLRDNLDFQLHDRQRRGLQQFCELAARHRLAPAGVELAFYDQPTAR</sequence>
<dbReference type="Gene3D" id="3.40.190.10">
    <property type="entry name" value="Periplasmic binding protein-like II"/>
    <property type="match status" value="2"/>
</dbReference>
<evidence type="ECO:0000256" key="1">
    <source>
        <dbReference type="ARBA" id="ARBA00022428"/>
    </source>
</evidence>
<name>A0A0F8XLY2_9ZZZZ</name>
<dbReference type="InterPro" id="IPR003773">
    <property type="entry name" value="Menaquinone_biosynth"/>
</dbReference>
<dbReference type="EMBL" id="LAZR01058413">
    <property type="protein sequence ID" value="KKK69943.1"/>
    <property type="molecule type" value="Genomic_DNA"/>
</dbReference>
<comment type="caution">
    <text evidence="3">The sequence shown here is derived from an EMBL/GenBank/DDBJ whole genome shotgun (WGS) entry which is preliminary data.</text>
</comment>
<organism evidence="3">
    <name type="scientific">marine sediment metagenome</name>
    <dbReference type="NCBI Taxonomy" id="412755"/>
    <lineage>
        <taxon>unclassified sequences</taxon>
        <taxon>metagenomes</taxon>
        <taxon>ecological metagenomes</taxon>
    </lineage>
</organism>
<evidence type="ECO:0000256" key="2">
    <source>
        <dbReference type="ARBA" id="ARBA00023239"/>
    </source>
</evidence>
<accession>A0A0F8XLY2</accession>
<reference evidence="3" key="1">
    <citation type="journal article" date="2015" name="Nature">
        <title>Complex archaea that bridge the gap between prokaryotes and eukaryotes.</title>
        <authorList>
            <person name="Spang A."/>
            <person name="Saw J.H."/>
            <person name="Jorgensen S.L."/>
            <person name="Zaremba-Niedzwiedzka K."/>
            <person name="Martijn J."/>
            <person name="Lind A.E."/>
            <person name="van Eijk R."/>
            <person name="Schleper C."/>
            <person name="Guy L."/>
            <person name="Ettema T.J."/>
        </authorList>
    </citation>
    <scope>NUCLEOTIDE SEQUENCE</scope>
</reference>
<dbReference type="SUPFAM" id="SSF53850">
    <property type="entry name" value="Periplasmic binding protein-like II"/>
    <property type="match status" value="1"/>
</dbReference>
<dbReference type="CDD" id="cd13634">
    <property type="entry name" value="PBP2_Sco4506"/>
    <property type="match status" value="1"/>
</dbReference>
<feature type="non-terminal residue" evidence="3">
    <location>
        <position position="1"/>
    </location>
</feature>
<proteinExistence type="predicted"/>
<dbReference type="AlphaFoldDB" id="A0A0F8XLY2"/>
<dbReference type="GO" id="GO:0009234">
    <property type="term" value="P:menaquinone biosynthetic process"/>
    <property type="evidence" value="ECO:0007669"/>
    <property type="project" value="UniProtKB-KW"/>
</dbReference>
<dbReference type="PANTHER" id="PTHR37690">
    <property type="entry name" value="CHORISMATE DEHYDRATASE"/>
    <property type="match status" value="1"/>
</dbReference>